<proteinExistence type="predicted"/>
<dbReference type="SUPFAM" id="SSF56784">
    <property type="entry name" value="HAD-like"/>
    <property type="match status" value="1"/>
</dbReference>
<sequence>MVYAFDIDGTICSDTDGEYEKARPFKDRIADVNSLYEEGNIIVLFTGRGTTTGIDWDYLTRNQLALWGVRYHKLIFGKPYADLYIDNRGVNADVFFKR</sequence>
<dbReference type="EMBL" id="MT142140">
    <property type="protein sequence ID" value="QJA75089.1"/>
    <property type="molecule type" value="Genomic_DNA"/>
</dbReference>
<dbReference type="InterPro" id="IPR023214">
    <property type="entry name" value="HAD_sf"/>
</dbReference>
<dbReference type="EMBL" id="MT141471">
    <property type="protein sequence ID" value="QJA62457.1"/>
    <property type="molecule type" value="Genomic_DNA"/>
</dbReference>
<gene>
    <name evidence="2" type="ORF">MM415A01870_0002</name>
    <name evidence="1" type="ORF">MM415B00781_0034</name>
</gene>
<evidence type="ECO:0000313" key="2">
    <source>
        <dbReference type="EMBL" id="QJA75089.1"/>
    </source>
</evidence>
<evidence type="ECO:0000313" key="1">
    <source>
        <dbReference type="EMBL" id="QJA62457.1"/>
    </source>
</evidence>
<protein>
    <recommendedName>
        <fullName evidence="3">Phosphatase</fullName>
    </recommendedName>
</protein>
<dbReference type="Gene3D" id="3.40.50.1000">
    <property type="entry name" value="HAD superfamily/HAD-like"/>
    <property type="match status" value="1"/>
</dbReference>
<name>A0A6M3IZM3_9ZZZZ</name>
<evidence type="ECO:0008006" key="3">
    <source>
        <dbReference type="Google" id="ProtNLM"/>
    </source>
</evidence>
<dbReference type="AlphaFoldDB" id="A0A6M3IZM3"/>
<reference evidence="1" key="1">
    <citation type="submission" date="2020-03" db="EMBL/GenBank/DDBJ databases">
        <title>The deep terrestrial virosphere.</title>
        <authorList>
            <person name="Holmfeldt K."/>
            <person name="Nilsson E."/>
            <person name="Simone D."/>
            <person name="Lopez-Fernandez M."/>
            <person name="Wu X."/>
            <person name="de Brujin I."/>
            <person name="Lundin D."/>
            <person name="Andersson A."/>
            <person name="Bertilsson S."/>
            <person name="Dopson M."/>
        </authorList>
    </citation>
    <scope>NUCLEOTIDE SEQUENCE</scope>
    <source>
        <strain evidence="2">MM415A01870</strain>
        <strain evidence="1">MM415B00781</strain>
    </source>
</reference>
<organism evidence="1">
    <name type="scientific">viral metagenome</name>
    <dbReference type="NCBI Taxonomy" id="1070528"/>
    <lineage>
        <taxon>unclassified sequences</taxon>
        <taxon>metagenomes</taxon>
        <taxon>organismal metagenomes</taxon>
    </lineage>
</organism>
<accession>A0A6M3IZM3</accession>
<dbReference type="InterPro" id="IPR036412">
    <property type="entry name" value="HAD-like_sf"/>
</dbReference>